<proteinExistence type="inferred from homology"/>
<evidence type="ECO:0000256" key="9">
    <source>
        <dbReference type="ARBA" id="ARBA00041727"/>
    </source>
</evidence>
<dbReference type="Proteomes" id="UP000524558">
    <property type="component" value="Unassembled WGS sequence"/>
</dbReference>
<feature type="non-terminal residue" evidence="15">
    <location>
        <position position="1"/>
    </location>
</feature>
<dbReference type="GO" id="GO:0003858">
    <property type="term" value="F:3-hydroxybutyrate dehydrogenase activity"/>
    <property type="evidence" value="ECO:0007669"/>
    <property type="project" value="UniProtKB-EC"/>
</dbReference>
<evidence type="ECO:0000256" key="1">
    <source>
        <dbReference type="ARBA" id="ARBA00004924"/>
    </source>
</evidence>
<evidence type="ECO:0000256" key="12">
    <source>
        <dbReference type="ARBA" id="ARBA00043083"/>
    </source>
</evidence>
<dbReference type="PANTHER" id="PTHR43477:SF4">
    <property type="entry name" value="DEHYDROGENASE_REDUCTASE SDR FAMILY MEMBER 6"/>
    <property type="match status" value="1"/>
</dbReference>
<comment type="pathway">
    <text evidence="5">Amino-acid metabolism.</text>
</comment>
<protein>
    <recommendedName>
        <fullName evidence="8">Dehydrogenase/reductase SDR family member 6</fullName>
        <ecNumber evidence="6">1.1.1.104</ecNumber>
        <ecNumber evidence="7">1.1.1.30</ecNumber>
    </recommendedName>
    <alternativeName>
        <fullName evidence="12">(R)-beta-hydroxybutyrate dehydrogenase</fullName>
    </alternativeName>
    <alternativeName>
        <fullName evidence="10">3-hydroxybutyrate dehydrogenase type 2</fullName>
    </alternativeName>
    <alternativeName>
        <fullName evidence="13">4-oxo-L-proline reductase</fullName>
    </alternativeName>
    <alternativeName>
        <fullName evidence="11">Oxidoreductase UCPA</fullName>
    </alternativeName>
    <alternativeName>
        <fullName evidence="9">Short chain dehydrogenase/reductase family 15C member 1</fullName>
    </alternativeName>
</protein>
<dbReference type="EMBL" id="VYZF01001059">
    <property type="protein sequence ID" value="NWT43763.1"/>
    <property type="molecule type" value="Genomic_DNA"/>
</dbReference>
<dbReference type="PANTHER" id="PTHR43477">
    <property type="entry name" value="DIHYDROANTICAPSIN 7-DEHYDROGENASE"/>
    <property type="match status" value="1"/>
</dbReference>
<name>A0A7K5NNF8_CHRMC</name>
<dbReference type="GO" id="GO:0016617">
    <property type="term" value="F:4-oxoproline reductase activity"/>
    <property type="evidence" value="ECO:0007669"/>
    <property type="project" value="UniProtKB-EC"/>
</dbReference>
<organism evidence="15 16">
    <name type="scientific">Chroicocephalus maculipennis</name>
    <name type="common">Brown-hooded gull</name>
    <name type="synonym">Larus maculipennis</name>
    <dbReference type="NCBI Taxonomy" id="287016"/>
    <lineage>
        <taxon>Eukaryota</taxon>
        <taxon>Metazoa</taxon>
        <taxon>Chordata</taxon>
        <taxon>Craniata</taxon>
        <taxon>Vertebrata</taxon>
        <taxon>Euteleostomi</taxon>
        <taxon>Archelosauria</taxon>
        <taxon>Archosauria</taxon>
        <taxon>Dinosauria</taxon>
        <taxon>Saurischia</taxon>
        <taxon>Theropoda</taxon>
        <taxon>Coelurosauria</taxon>
        <taxon>Aves</taxon>
        <taxon>Neognathae</taxon>
        <taxon>Neoaves</taxon>
        <taxon>Charadriiformes</taxon>
        <taxon>Laridae</taxon>
        <taxon>Chroicocephalus</taxon>
    </lineage>
</organism>
<evidence type="ECO:0000313" key="15">
    <source>
        <dbReference type="EMBL" id="NWT43763.1"/>
    </source>
</evidence>
<dbReference type="InterPro" id="IPR002347">
    <property type="entry name" value="SDR_fam"/>
</dbReference>
<dbReference type="GO" id="GO:0019290">
    <property type="term" value="P:siderophore biosynthetic process"/>
    <property type="evidence" value="ECO:0007669"/>
    <property type="project" value="TreeGrafter"/>
</dbReference>
<dbReference type="SUPFAM" id="SSF51735">
    <property type="entry name" value="NAD(P)-binding Rossmann-fold domains"/>
    <property type="match status" value="1"/>
</dbReference>
<dbReference type="AlphaFoldDB" id="A0A7K5NNF8"/>
<dbReference type="EC" id="1.1.1.30" evidence="7"/>
<evidence type="ECO:0000256" key="11">
    <source>
        <dbReference type="ARBA" id="ARBA00042565"/>
    </source>
</evidence>
<dbReference type="EC" id="1.1.1.104" evidence="6"/>
<sequence>GIQIRVLDVTKKEQIENLAKDIERIDVLCNIAGFVHHGTILECEEQDWNFTMNLNVRSMYLMIKTFLPKSRSRCISNKLGCLFFFFFNMFLRSFHTDLLLGVVNRCVYSTSKAAVIGLTKSVAADFIEQGIRCNCVCPGTVDTPSLQERIQARPNPEQALKDFLDRQKTGRMATAEEVAHLFVYLASDESAYVTGNELIIDGGWSL</sequence>
<comment type="catalytic activity">
    <reaction evidence="14">
        <text>(R)-3-hydroxybutanoate + NAD(+) = acetoacetate + NADH + H(+)</text>
        <dbReference type="Rhea" id="RHEA:20521"/>
        <dbReference type="ChEBI" id="CHEBI:10983"/>
        <dbReference type="ChEBI" id="CHEBI:13705"/>
        <dbReference type="ChEBI" id="CHEBI:15378"/>
        <dbReference type="ChEBI" id="CHEBI:57540"/>
        <dbReference type="ChEBI" id="CHEBI:57945"/>
        <dbReference type="EC" id="1.1.1.30"/>
    </reaction>
</comment>
<reference evidence="15 16" key="1">
    <citation type="submission" date="2019-09" db="EMBL/GenBank/DDBJ databases">
        <title>Bird 10,000 Genomes (B10K) Project - Family phase.</title>
        <authorList>
            <person name="Zhang G."/>
        </authorList>
    </citation>
    <scope>NUCLEOTIDE SEQUENCE [LARGE SCALE GENOMIC DNA]</scope>
    <source>
        <strain evidence="15">B10K-DU-021-33</strain>
        <tissue evidence="15">Mixed tissue sample</tissue>
    </source>
</reference>
<dbReference type="PRINTS" id="PR00081">
    <property type="entry name" value="GDHRDH"/>
</dbReference>
<dbReference type="InterPro" id="IPR036291">
    <property type="entry name" value="NAD(P)-bd_dom_sf"/>
</dbReference>
<evidence type="ECO:0000256" key="7">
    <source>
        <dbReference type="ARBA" id="ARBA00038959"/>
    </source>
</evidence>
<evidence type="ECO:0000256" key="10">
    <source>
        <dbReference type="ARBA" id="ARBA00042309"/>
    </source>
</evidence>
<keyword evidence="16" id="KW-1185">Reference proteome</keyword>
<dbReference type="Pfam" id="PF13561">
    <property type="entry name" value="adh_short_C2"/>
    <property type="match status" value="1"/>
</dbReference>
<evidence type="ECO:0000256" key="6">
    <source>
        <dbReference type="ARBA" id="ARBA00038956"/>
    </source>
</evidence>
<evidence type="ECO:0000256" key="2">
    <source>
        <dbReference type="ARBA" id="ARBA00006484"/>
    </source>
</evidence>
<evidence type="ECO:0000256" key="14">
    <source>
        <dbReference type="ARBA" id="ARBA00049550"/>
    </source>
</evidence>
<evidence type="ECO:0000313" key="16">
    <source>
        <dbReference type="Proteomes" id="UP000524558"/>
    </source>
</evidence>
<accession>A0A7K5NNF8</accession>
<evidence type="ECO:0000256" key="4">
    <source>
        <dbReference type="ARBA" id="ARBA00023027"/>
    </source>
</evidence>
<evidence type="ECO:0000256" key="13">
    <source>
        <dbReference type="ARBA" id="ARBA00043199"/>
    </source>
</evidence>
<comment type="pathway">
    <text evidence="1">Siderophore biosynthesis.</text>
</comment>
<keyword evidence="4" id="KW-0520">NAD</keyword>
<evidence type="ECO:0000256" key="3">
    <source>
        <dbReference type="ARBA" id="ARBA00023002"/>
    </source>
</evidence>
<feature type="non-terminal residue" evidence="15">
    <location>
        <position position="206"/>
    </location>
</feature>
<comment type="caution">
    <text evidence="15">The sequence shown here is derived from an EMBL/GenBank/DDBJ whole genome shotgun (WGS) entry which is preliminary data.</text>
</comment>
<gene>
    <name evidence="15" type="primary">Bdh2</name>
    <name evidence="15" type="ORF">CHRMAC_R10738</name>
</gene>
<dbReference type="Gene3D" id="3.40.50.720">
    <property type="entry name" value="NAD(P)-binding Rossmann-like Domain"/>
    <property type="match status" value="1"/>
</dbReference>
<comment type="similarity">
    <text evidence="2">Belongs to the short-chain dehydrogenases/reductases (SDR) family.</text>
</comment>
<evidence type="ECO:0000256" key="5">
    <source>
        <dbReference type="ARBA" id="ARBA00034698"/>
    </source>
</evidence>
<dbReference type="GO" id="GO:0005737">
    <property type="term" value="C:cytoplasm"/>
    <property type="evidence" value="ECO:0007669"/>
    <property type="project" value="TreeGrafter"/>
</dbReference>
<dbReference type="PRINTS" id="PR00080">
    <property type="entry name" value="SDRFAMILY"/>
</dbReference>
<evidence type="ECO:0000256" key="8">
    <source>
        <dbReference type="ARBA" id="ARBA00039194"/>
    </source>
</evidence>
<dbReference type="InterPro" id="IPR051122">
    <property type="entry name" value="SDR_DHRS6-like"/>
</dbReference>
<keyword evidence="3" id="KW-0560">Oxidoreductase</keyword>